<dbReference type="PANTHER" id="PTHR43227:SF11">
    <property type="entry name" value="BLL4140 PROTEIN"/>
    <property type="match status" value="1"/>
</dbReference>
<comment type="subcellular location">
    <subcellularLocation>
        <location evidence="1 7">Cell membrane</location>
        <topology evidence="1 7">Multi-pass membrane protein</topology>
    </subcellularLocation>
</comment>
<dbReference type="EMBL" id="JACXIZ010000045">
    <property type="protein sequence ID" value="MBD2847802.1"/>
    <property type="molecule type" value="Genomic_DNA"/>
</dbReference>
<evidence type="ECO:0000259" key="8">
    <source>
        <dbReference type="PROSITE" id="PS50928"/>
    </source>
</evidence>
<protein>
    <submittedName>
        <fullName evidence="9">Sugar ABC transporter permease</fullName>
    </submittedName>
</protein>
<keyword evidence="3" id="KW-1003">Cell membrane</keyword>
<dbReference type="InterPro" id="IPR050809">
    <property type="entry name" value="UgpAE/MalFG_permease"/>
</dbReference>
<feature type="transmembrane region" description="Helical" evidence="7">
    <location>
        <begin position="286"/>
        <end position="307"/>
    </location>
</feature>
<keyword evidence="2 7" id="KW-0813">Transport</keyword>
<evidence type="ECO:0000256" key="1">
    <source>
        <dbReference type="ARBA" id="ARBA00004651"/>
    </source>
</evidence>
<evidence type="ECO:0000256" key="5">
    <source>
        <dbReference type="ARBA" id="ARBA00022989"/>
    </source>
</evidence>
<dbReference type="PANTHER" id="PTHR43227">
    <property type="entry name" value="BLL4140 PROTEIN"/>
    <property type="match status" value="1"/>
</dbReference>
<evidence type="ECO:0000256" key="6">
    <source>
        <dbReference type="ARBA" id="ARBA00023136"/>
    </source>
</evidence>
<evidence type="ECO:0000256" key="4">
    <source>
        <dbReference type="ARBA" id="ARBA00022692"/>
    </source>
</evidence>
<dbReference type="Gene3D" id="1.10.3720.10">
    <property type="entry name" value="MetI-like"/>
    <property type="match status" value="1"/>
</dbReference>
<dbReference type="Pfam" id="PF00528">
    <property type="entry name" value="BPD_transp_1"/>
    <property type="match status" value="1"/>
</dbReference>
<accession>A0A927GUK5</accession>
<evidence type="ECO:0000313" key="10">
    <source>
        <dbReference type="Proteomes" id="UP000621560"/>
    </source>
</evidence>
<dbReference type="GO" id="GO:0055085">
    <property type="term" value="P:transmembrane transport"/>
    <property type="evidence" value="ECO:0007669"/>
    <property type="project" value="InterPro"/>
</dbReference>
<comment type="similarity">
    <text evidence="7">Belongs to the binding-protein-dependent transport system permease family.</text>
</comment>
<dbReference type="PROSITE" id="PS50928">
    <property type="entry name" value="ABC_TM1"/>
    <property type="match status" value="1"/>
</dbReference>
<keyword evidence="10" id="KW-1185">Reference proteome</keyword>
<feature type="domain" description="ABC transmembrane type-1" evidence="8">
    <location>
        <begin position="92"/>
        <end position="307"/>
    </location>
</feature>
<organism evidence="9 10">
    <name type="scientific">Paenibacillus sabuli</name>
    <dbReference type="NCBI Taxonomy" id="2772509"/>
    <lineage>
        <taxon>Bacteria</taxon>
        <taxon>Bacillati</taxon>
        <taxon>Bacillota</taxon>
        <taxon>Bacilli</taxon>
        <taxon>Bacillales</taxon>
        <taxon>Paenibacillaceae</taxon>
        <taxon>Paenibacillus</taxon>
    </lineage>
</organism>
<keyword evidence="6 7" id="KW-0472">Membrane</keyword>
<dbReference type="InterPro" id="IPR000515">
    <property type="entry name" value="MetI-like"/>
</dbReference>
<evidence type="ECO:0000313" key="9">
    <source>
        <dbReference type="EMBL" id="MBD2847802.1"/>
    </source>
</evidence>
<dbReference type="GO" id="GO:0005886">
    <property type="term" value="C:plasma membrane"/>
    <property type="evidence" value="ECO:0007669"/>
    <property type="project" value="UniProtKB-SubCell"/>
</dbReference>
<dbReference type="CDD" id="cd06261">
    <property type="entry name" value="TM_PBP2"/>
    <property type="match status" value="1"/>
</dbReference>
<feature type="transmembrane region" description="Helical" evidence="7">
    <location>
        <begin position="226"/>
        <end position="246"/>
    </location>
</feature>
<keyword evidence="4 7" id="KW-0812">Transmembrane</keyword>
<dbReference type="InterPro" id="IPR035906">
    <property type="entry name" value="MetI-like_sf"/>
</dbReference>
<dbReference type="SUPFAM" id="SSF161098">
    <property type="entry name" value="MetI-like"/>
    <property type="match status" value="1"/>
</dbReference>
<feature type="transmembrane region" description="Helical" evidence="7">
    <location>
        <begin position="32"/>
        <end position="50"/>
    </location>
</feature>
<feature type="transmembrane region" description="Helical" evidence="7">
    <location>
        <begin position="179"/>
        <end position="205"/>
    </location>
</feature>
<name>A0A927GUK5_9BACL</name>
<feature type="transmembrane region" description="Helical" evidence="7">
    <location>
        <begin position="96"/>
        <end position="117"/>
    </location>
</feature>
<evidence type="ECO:0000256" key="3">
    <source>
        <dbReference type="ARBA" id="ARBA00022475"/>
    </source>
</evidence>
<dbReference type="AlphaFoldDB" id="A0A927GUK5"/>
<comment type="caution">
    <text evidence="9">The sequence shown here is derived from an EMBL/GenBank/DDBJ whole genome shotgun (WGS) entry which is preliminary data.</text>
</comment>
<gene>
    <name evidence="9" type="ORF">IDH44_21625</name>
</gene>
<evidence type="ECO:0000256" key="7">
    <source>
        <dbReference type="RuleBase" id="RU363032"/>
    </source>
</evidence>
<evidence type="ECO:0000256" key="2">
    <source>
        <dbReference type="ARBA" id="ARBA00022448"/>
    </source>
</evidence>
<sequence length="319" mass="36062">MAYTEKKPEEAAPRLNSGKGSFRSGLSRRNRVWMCMFAPVLVYFIVFKYAPMAGYLIAFKQYNFTDGVFGSPWTGWDNYRMLFSDPTSLQTIRNTLVISLLSVFVGFPFPILLAIMFNEIRRVWFKKSVQTLLYLPHFLSWVIVGGLVVTIFSQETGIINQWVERLTGEPFPFLYREGSWLAVFLGSGVWKNAGFGAIIYLAALSSIDPSLYESSAIDGAGKWRQIWHITLPGIRSTIVLMLILSMGNVMEVGFDQVYVLQNATVSRIADVISTYVYRLGLQGMQFSLTTAMGLFESLVGLILVVTANRIARRFGQQLW</sequence>
<reference evidence="9" key="1">
    <citation type="submission" date="2020-09" db="EMBL/GenBank/DDBJ databases">
        <title>A novel bacterium of genus Paenibacillus, isolated from South China Sea.</title>
        <authorList>
            <person name="Huang H."/>
            <person name="Mo K."/>
            <person name="Hu Y."/>
        </authorList>
    </citation>
    <scope>NUCLEOTIDE SEQUENCE</scope>
    <source>
        <strain evidence="9">IB182496</strain>
    </source>
</reference>
<proteinExistence type="inferred from homology"/>
<keyword evidence="5 7" id="KW-1133">Transmembrane helix</keyword>
<feature type="transmembrane region" description="Helical" evidence="7">
    <location>
        <begin position="138"/>
        <end position="159"/>
    </location>
</feature>
<dbReference type="Proteomes" id="UP000621560">
    <property type="component" value="Unassembled WGS sequence"/>
</dbReference>